<feature type="repeat" description="WD" evidence="6">
    <location>
        <begin position="461"/>
        <end position="487"/>
    </location>
</feature>
<protein>
    <submittedName>
        <fullName evidence="9">Putative WD repeat-containing protein 26</fullName>
    </submittedName>
    <submittedName>
        <fullName evidence="8">Transcription factor WD40-like family</fullName>
    </submittedName>
</protein>
<sequence length="535" mass="60125">MGGVDSEPPSKRRKLKQSSMAETLADDSIGSKRIKKVEFVRLIAESLHSFGYTNTLSNLEKESGIAVSSGLVNEFIKLVLDGNWDESLNSLRKLSVLDESVVKLASFVILEQKFLELLNADKFIDALRTLRTEISCLSIDQTRVRELSSLLLCSRGNVTKPKPKQEVIIDLQKVFPPDVMIPQGRLVQLVEQALDSQQDSCSFHNSVCVDSLFSDHNCGRSQIPSETLQILQEHQDEVWFVQFSHNGKFLASCSKDKSAIIWEVSLDGRIVVKHRLLGHKEPVSCVSWSPNDDWILTCGVEEVVRCWDVQSGECVHVYDKTDLGMVSCNWSPDGQRVFTGFNDKSIVMWDLDGNEMESWKGEKTLRISDLQVTGDGKFIISICKENMILIFDRDLAKERLIKEDYNIVSFSLSGDNKFLLVSLVNQEIHLWCLDGDVRLVAKYKGHKCSRFVVRACFGGVDQAFVASGSEDSRVYVWHRETGELIKTLGGHSGAVNCTSWNPVNPHMVASASDDRTIRIWGLKDLNSNHSCKCRT</sequence>
<feature type="repeat" description="WD" evidence="6">
    <location>
        <begin position="330"/>
        <end position="352"/>
    </location>
</feature>
<comment type="subcellular location">
    <subcellularLocation>
        <location evidence="1">Cytoplasm</location>
    </subcellularLocation>
</comment>
<dbReference type="InParanoid" id="A0A251VF19"/>
<dbReference type="InterPro" id="IPR001680">
    <property type="entry name" value="WD40_rpt"/>
</dbReference>
<dbReference type="FunFam" id="2.130.10.10:FF:000087">
    <property type="entry name" value="WD repeat-containing protein 26 homolog"/>
    <property type="match status" value="1"/>
</dbReference>
<dbReference type="SUPFAM" id="SSF50978">
    <property type="entry name" value="WD40 repeat-like"/>
    <property type="match status" value="1"/>
</dbReference>
<comment type="subunit">
    <text evidence="5">Interacts with RANBPM.</text>
</comment>
<dbReference type="InterPro" id="IPR006595">
    <property type="entry name" value="CTLH_C"/>
</dbReference>
<feature type="repeat" description="WD" evidence="6">
    <location>
        <begin position="488"/>
        <end position="530"/>
    </location>
</feature>
<dbReference type="PROSITE" id="PS50897">
    <property type="entry name" value="CTLH"/>
    <property type="match status" value="1"/>
</dbReference>
<dbReference type="InterPro" id="IPR006594">
    <property type="entry name" value="LisH"/>
</dbReference>
<evidence type="ECO:0000256" key="5">
    <source>
        <dbReference type="ARBA" id="ARBA00065067"/>
    </source>
</evidence>
<dbReference type="EMBL" id="MNCJ02000317">
    <property type="protein sequence ID" value="KAF5818058.1"/>
    <property type="molecule type" value="Genomic_DNA"/>
</dbReference>
<feature type="domain" description="CTLH" evidence="7">
    <location>
        <begin position="73"/>
        <end position="125"/>
    </location>
</feature>
<dbReference type="OrthoDB" id="972532at2759"/>
<evidence type="ECO:0000313" key="9">
    <source>
        <dbReference type="EMBL" id="OTG34170.1"/>
    </source>
</evidence>
<dbReference type="PROSITE" id="PS50896">
    <property type="entry name" value="LISH"/>
    <property type="match status" value="1"/>
</dbReference>
<dbReference type="SMART" id="SM00320">
    <property type="entry name" value="WD40"/>
    <property type="match status" value="7"/>
</dbReference>
<dbReference type="InterPro" id="IPR015943">
    <property type="entry name" value="WD40/YVTN_repeat-like_dom_sf"/>
</dbReference>
<name>A0A251VF19_HELAN</name>
<evidence type="ECO:0000313" key="10">
    <source>
        <dbReference type="Proteomes" id="UP000215914"/>
    </source>
</evidence>
<dbReference type="GO" id="GO:0005737">
    <property type="term" value="C:cytoplasm"/>
    <property type="evidence" value="ECO:0007669"/>
    <property type="project" value="UniProtKB-SubCell"/>
</dbReference>
<dbReference type="Gramene" id="mRNA:HanXRQr2_Chr02g0060381">
    <property type="protein sequence ID" value="CDS:HanXRQr2_Chr02g0060381.1"/>
    <property type="gene ID" value="HanXRQr2_Chr02g0060381"/>
</dbReference>
<reference evidence="9" key="2">
    <citation type="submission" date="2017-02" db="EMBL/GenBank/DDBJ databases">
        <title>Sunflower complete genome.</title>
        <authorList>
            <person name="Langlade N."/>
            <person name="Munos S."/>
        </authorList>
    </citation>
    <scope>NUCLEOTIDE SEQUENCE [LARGE SCALE GENOMIC DNA]</scope>
    <source>
        <tissue evidence="9">Leaves</tissue>
    </source>
</reference>
<evidence type="ECO:0000256" key="2">
    <source>
        <dbReference type="ARBA" id="ARBA00022490"/>
    </source>
</evidence>
<dbReference type="InterPro" id="IPR036322">
    <property type="entry name" value="WD40_repeat_dom_sf"/>
</dbReference>
<accession>A0A251VF19</accession>
<organism evidence="9 10">
    <name type="scientific">Helianthus annuus</name>
    <name type="common">Common sunflower</name>
    <dbReference type="NCBI Taxonomy" id="4232"/>
    <lineage>
        <taxon>Eukaryota</taxon>
        <taxon>Viridiplantae</taxon>
        <taxon>Streptophyta</taxon>
        <taxon>Embryophyta</taxon>
        <taxon>Tracheophyta</taxon>
        <taxon>Spermatophyta</taxon>
        <taxon>Magnoliopsida</taxon>
        <taxon>eudicotyledons</taxon>
        <taxon>Gunneridae</taxon>
        <taxon>Pentapetalae</taxon>
        <taxon>asterids</taxon>
        <taxon>campanulids</taxon>
        <taxon>Asterales</taxon>
        <taxon>Asteraceae</taxon>
        <taxon>Asteroideae</taxon>
        <taxon>Heliantheae alliance</taxon>
        <taxon>Heliantheae</taxon>
        <taxon>Helianthus</taxon>
    </lineage>
</organism>
<keyword evidence="2" id="KW-0963">Cytoplasm</keyword>
<dbReference type="Gene3D" id="2.130.10.10">
    <property type="entry name" value="YVTN repeat-like/Quinoprotein amine dehydrogenase"/>
    <property type="match status" value="2"/>
</dbReference>
<dbReference type="PROSITE" id="PS00678">
    <property type="entry name" value="WD_REPEATS_1"/>
    <property type="match status" value="2"/>
</dbReference>
<dbReference type="FunCoup" id="A0A251VF19">
    <property type="interactions" value="4572"/>
</dbReference>
<dbReference type="CDD" id="cd00200">
    <property type="entry name" value="WD40"/>
    <property type="match status" value="1"/>
</dbReference>
<dbReference type="PANTHER" id="PTHR22838:SF20">
    <property type="entry name" value="WD REPEAT-CONTAINING PROTEIN 26-RELATED"/>
    <property type="match status" value="1"/>
</dbReference>
<dbReference type="Proteomes" id="UP000215914">
    <property type="component" value="Chromosome 2"/>
</dbReference>
<dbReference type="PANTHER" id="PTHR22838">
    <property type="entry name" value="WD REPEAT PROTEIN 26-RELATED"/>
    <property type="match status" value="1"/>
</dbReference>
<evidence type="ECO:0000256" key="4">
    <source>
        <dbReference type="ARBA" id="ARBA00022737"/>
    </source>
</evidence>
<evidence type="ECO:0000256" key="3">
    <source>
        <dbReference type="ARBA" id="ARBA00022574"/>
    </source>
</evidence>
<dbReference type="InterPro" id="IPR019775">
    <property type="entry name" value="WD40_repeat_CS"/>
</dbReference>
<evidence type="ECO:0000256" key="6">
    <source>
        <dbReference type="PROSITE-ProRule" id="PRU00221"/>
    </source>
</evidence>
<dbReference type="Pfam" id="PF00400">
    <property type="entry name" value="WD40"/>
    <property type="match status" value="5"/>
</dbReference>
<evidence type="ECO:0000313" key="8">
    <source>
        <dbReference type="EMBL" id="KAF5818058.1"/>
    </source>
</evidence>
<dbReference type="Pfam" id="PF23627">
    <property type="entry name" value="LisH_WDR26"/>
    <property type="match status" value="1"/>
</dbReference>
<keyword evidence="4" id="KW-0677">Repeat</keyword>
<dbReference type="EMBL" id="CM007891">
    <property type="protein sequence ID" value="OTG34170.1"/>
    <property type="molecule type" value="Genomic_DNA"/>
</dbReference>
<proteinExistence type="predicted"/>
<evidence type="ECO:0000256" key="1">
    <source>
        <dbReference type="ARBA" id="ARBA00004496"/>
    </source>
</evidence>
<dbReference type="PRINTS" id="PR00320">
    <property type="entry name" value="GPROTEINBRPT"/>
</dbReference>
<dbReference type="PROSITE" id="PS50082">
    <property type="entry name" value="WD_REPEATS_2"/>
    <property type="match status" value="5"/>
</dbReference>
<reference evidence="8" key="3">
    <citation type="submission" date="2020-06" db="EMBL/GenBank/DDBJ databases">
        <title>Helianthus annuus Genome sequencing and assembly Release 2.</title>
        <authorList>
            <person name="Gouzy J."/>
            <person name="Langlade N."/>
            <person name="Munos S."/>
        </authorList>
    </citation>
    <scope>NUCLEOTIDE SEQUENCE</scope>
    <source>
        <tissue evidence="8">Leaves</tissue>
    </source>
</reference>
<keyword evidence="3 6" id="KW-0853">WD repeat</keyword>
<dbReference type="OMA" id="AHNDEVW"/>
<keyword evidence="10" id="KW-1185">Reference proteome</keyword>
<dbReference type="AlphaFoldDB" id="A0A251VF19"/>
<feature type="repeat" description="WD" evidence="6">
    <location>
        <begin position="276"/>
        <end position="317"/>
    </location>
</feature>
<dbReference type="InterPro" id="IPR051350">
    <property type="entry name" value="WD_repeat-ST_regulator"/>
</dbReference>
<dbReference type="PROSITE" id="PS50294">
    <property type="entry name" value="WD_REPEATS_REGION"/>
    <property type="match status" value="3"/>
</dbReference>
<evidence type="ECO:0000259" key="7">
    <source>
        <dbReference type="PROSITE" id="PS50897"/>
    </source>
</evidence>
<dbReference type="InterPro" id="IPR020472">
    <property type="entry name" value="WD40_PAC1"/>
</dbReference>
<feature type="repeat" description="WD" evidence="6">
    <location>
        <begin position="231"/>
        <end position="265"/>
    </location>
</feature>
<dbReference type="STRING" id="4232.A0A251VF19"/>
<reference evidence="8 10" key="1">
    <citation type="journal article" date="2017" name="Nature">
        <title>The sunflower genome provides insights into oil metabolism, flowering and Asterid evolution.</title>
        <authorList>
            <person name="Badouin H."/>
            <person name="Gouzy J."/>
            <person name="Grassa C.J."/>
            <person name="Murat F."/>
            <person name="Staton S.E."/>
            <person name="Cottret L."/>
            <person name="Lelandais-Briere C."/>
            <person name="Owens G.L."/>
            <person name="Carrere S."/>
            <person name="Mayjonade B."/>
            <person name="Legrand L."/>
            <person name="Gill N."/>
            <person name="Kane N.C."/>
            <person name="Bowers J.E."/>
            <person name="Hubner S."/>
            <person name="Bellec A."/>
            <person name="Berard A."/>
            <person name="Berges H."/>
            <person name="Blanchet N."/>
            <person name="Boniface M.C."/>
            <person name="Brunel D."/>
            <person name="Catrice O."/>
            <person name="Chaidir N."/>
            <person name="Claudel C."/>
            <person name="Donnadieu C."/>
            <person name="Faraut T."/>
            <person name="Fievet G."/>
            <person name="Helmstetter N."/>
            <person name="King M."/>
            <person name="Knapp S.J."/>
            <person name="Lai Z."/>
            <person name="Le Paslier M.C."/>
            <person name="Lippi Y."/>
            <person name="Lorenzon L."/>
            <person name="Mandel J.R."/>
            <person name="Marage G."/>
            <person name="Marchand G."/>
            <person name="Marquand E."/>
            <person name="Bret-Mestries E."/>
            <person name="Morien E."/>
            <person name="Nambeesan S."/>
            <person name="Nguyen T."/>
            <person name="Pegot-Espagnet P."/>
            <person name="Pouilly N."/>
            <person name="Raftis F."/>
            <person name="Sallet E."/>
            <person name="Schiex T."/>
            <person name="Thomas J."/>
            <person name="Vandecasteele C."/>
            <person name="Vares D."/>
            <person name="Vear F."/>
            <person name="Vautrin S."/>
            <person name="Crespi M."/>
            <person name="Mangin B."/>
            <person name="Burke J.M."/>
            <person name="Salse J."/>
            <person name="Munos S."/>
            <person name="Vincourt P."/>
            <person name="Rieseberg L.H."/>
            <person name="Langlade N.B."/>
        </authorList>
    </citation>
    <scope>NUCLEOTIDE SEQUENCE [LARGE SCALE GENOMIC DNA]</scope>
    <source>
        <strain evidence="10">cv. SF193</strain>
        <tissue evidence="8">Leaves</tissue>
    </source>
</reference>
<gene>
    <name evidence="9" type="primary">WDR26</name>
    <name evidence="9" type="ORF">HannXRQ_Chr02g0042801</name>
    <name evidence="8" type="ORF">HanXRQr2_Chr02g0060381</name>
</gene>